<keyword evidence="3 7" id="KW-0812">Transmembrane</keyword>
<evidence type="ECO:0000313" key="11">
    <source>
        <dbReference type="Proteomes" id="UP000050761"/>
    </source>
</evidence>
<evidence type="ECO:0000256" key="4">
    <source>
        <dbReference type="ARBA" id="ARBA00022856"/>
    </source>
</evidence>
<evidence type="ECO:0000256" key="6">
    <source>
        <dbReference type="ARBA" id="ARBA00023136"/>
    </source>
</evidence>
<evidence type="ECO:0000256" key="1">
    <source>
        <dbReference type="ARBA" id="ARBA00004141"/>
    </source>
</evidence>
<feature type="transmembrane region" description="Helical" evidence="9">
    <location>
        <begin position="135"/>
        <end position="155"/>
    </location>
</feature>
<keyword evidence="6 9" id="KW-0472">Membrane</keyword>
<dbReference type="EMBL" id="UZAH01029382">
    <property type="protein sequence ID" value="VDP05751.1"/>
    <property type="molecule type" value="Genomic_DNA"/>
</dbReference>
<accession>A0A3P8A2X9</accession>
<evidence type="ECO:0000313" key="12">
    <source>
        <dbReference type="WBParaSite" id="HPBE_0001636901-mRNA-1"/>
    </source>
</evidence>
<protein>
    <submittedName>
        <fullName evidence="12">Solute carrier family 15 member 1</fullName>
    </submittedName>
</protein>
<feature type="transmembrane region" description="Helical" evidence="9">
    <location>
        <begin position="263"/>
        <end position="288"/>
    </location>
</feature>
<evidence type="ECO:0000256" key="8">
    <source>
        <dbReference type="SAM" id="MobiDB-lite"/>
    </source>
</evidence>
<evidence type="ECO:0000256" key="3">
    <source>
        <dbReference type="ARBA" id="ARBA00022692"/>
    </source>
</evidence>
<evidence type="ECO:0000256" key="9">
    <source>
        <dbReference type="SAM" id="Phobius"/>
    </source>
</evidence>
<dbReference type="PROSITE" id="PS01023">
    <property type="entry name" value="PTR2_2"/>
    <property type="match status" value="1"/>
</dbReference>
<dbReference type="AlphaFoldDB" id="A0A183G4D2"/>
<dbReference type="PANTHER" id="PTHR11654">
    <property type="entry name" value="OLIGOPEPTIDE TRANSPORTER-RELATED"/>
    <property type="match status" value="1"/>
</dbReference>
<dbReference type="GO" id="GO:0016020">
    <property type="term" value="C:membrane"/>
    <property type="evidence" value="ECO:0007669"/>
    <property type="project" value="UniProtKB-SubCell"/>
</dbReference>
<evidence type="ECO:0000313" key="10">
    <source>
        <dbReference type="EMBL" id="VDP05751.1"/>
    </source>
</evidence>
<reference evidence="10 11" key="1">
    <citation type="submission" date="2018-11" db="EMBL/GenBank/DDBJ databases">
        <authorList>
            <consortium name="Pathogen Informatics"/>
        </authorList>
    </citation>
    <scope>NUCLEOTIDE SEQUENCE [LARGE SCALE GENOMIC DNA]</scope>
</reference>
<keyword evidence="4" id="KW-0571">Peptide transport</keyword>
<feature type="region of interest" description="Disordered" evidence="8">
    <location>
        <begin position="43"/>
        <end position="71"/>
    </location>
</feature>
<dbReference type="InterPro" id="IPR018456">
    <property type="entry name" value="PTR2_symporter_CS"/>
</dbReference>
<dbReference type="InterPro" id="IPR036259">
    <property type="entry name" value="MFS_trans_sf"/>
</dbReference>
<accession>A0A183G4D2</accession>
<organism evidence="11 12">
    <name type="scientific">Heligmosomoides polygyrus</name>
    <name type="common">Parasitic roundworm</name>
    <dbReference type="NCBI Taxonomy" id="6339"/>
    <lineage>
        <taxon>Eukaryota</taxon>
        <taxon>Metazoa</taxon>
        <taxon>Ecdysozoa</taxon>
        <taxon>Nematoda</taxon>
        <taxon>Chromadorea</taxon>
        <taxon>Rhabditida</taxon>
        <taxon>Rhabditina</taxon>
        <taxon>Rhabditomorpha</taxon>
        <taxon>Strongyloidea</taxon>
        <taxon>Heligmosomidae</taxon>
        <taxon>Heligmosomoides</taxon>
    </lineage>
</organism>
<dbReference type="OrthoDB" id="205993at2759"/>
<dbReference type="Gene3D" id="1.20.1250.20">
    <property type="entry name" value="MFS general substrate transporter like domains"/>
    <property type="match status" value="1"/>
</dbReference>
<dbReference type="Pfam" id="PF00854">
    <property type="entry name" value="PTR2"/>
    <property type="match status" value="1"/>
</dbReference>
<keyword evidence="4" id="KW-0653">Protein transport</keyword>
<comment type="subcellular location">
    <subcellularLocation>
        <location evidence="1 7">Membrane</location>
        <topology evidence="1 7">Multi-pass membrane protein</topology>
    </subcellularLocation>
</comment>
<gene>
    <name evidence="10" type="ORF">HPBE_LOCUS16368</name>
</gene>
<reference evidence="12" key="2">
    <citation type="submission" date="2019-09" db="UniProtKB">
        <authorList>
            <consortium name="WormBaseParasite"/>
        </authorList>
    </citation>
    <scope>IDENTIFICATION</scope>
</reference>
<feature type="compositionally biased region" description="Basic and acidic residues" evidence="8">
    <location>
        <begin position="48"/>
        <end position="64"/>
    </location>
</feature>
<proteinExistence type="inferred from homology"/>
<dbReference type="GO" id="GO:0006857">
    <property type="term" value="P:oligopeptide transport"/>
    <property type="evidence" value="ECO:0007669"/>
    <property type="project" value="InterPro"/>
</dbReference>
<feature type="transmembrane region" description="Helical" evidence="9">
    <location>
        <begin position="228"/>
        <end position="251"/>
    </location>
</feature>
<dbReference type="InterPro" id="IPR000109">
    <property type="entry name" value="POT_fam"/>
</dbReference>
<dbReference type="GO" id="GO:0022857">
    <property type="term" value="F:transmembrane transporter activity"/>
    <property type="evidence" value="ECO:0007669"/>
    <property type="project" value="InterPro"/>
</dbReference>
<keyword evidence="7" id="KW-0813">Transport</keyword>
<comment type="similarity">
    <text evidence="2 7">Belongs to the major facilitator superfamily. Proton-dependent oligopeptide transporter (POT/PTR) (TC 2.A.17) family.</text>
</comment>
<dbReference type="Proteomes" id="UP000050761">
    <property type="component" value="Unassembled WGS sequence"/>
</dbReference>
<evidence type="ECO:0000256" key="7">
    <source>
        <dbReference type="RuleBase" id="RU003755"/>
    </source>
</evidence>
<sequence>MNNDIRLAQNLLDIEITCADVYYFNEMTKYSENKKKALSLFRPPAVSPHRDPVQRPKMADEKRASTKGSDSLPAIELPQQEMYTTWGDMIRHWPKTTICIVSNEFCERFSYYGMRTVLILYLLNVLNFTENQSTIFFNSFTVLCYLTPLLGSIIADAFKAARKSLEALSIAFKNLAISRKEESVALTQRWMDLAGLVIIGFGTGGIKPCVSAFGGDQFEVGQERMLSLFFSMFYFSINAGSMISTFISPIFRSQPCLGQDSCYPLAFGIPAILMIFATCLFMAGSFWYKKPPPKENVFAEVARVMGRAISNKFRSKTKKEHWLDNYLDTHVCESDPKCLDYRLEVGNKNACQKVRIRIIKNSALFLNWFTR</sequence>
<feature type="transmembrane region" description="Helical" evidence="9">
    <location>
        <begin position="112"/>
        <end position="129"/>
    </location>
</feature>
<keyword evidence="5 9" id="KW-1133">Transmembrane helix</keyword>
<dbReference type="WBParaSite" id="HPBE_0001636901-mRNA-1">
    <property type="protein sequence ID" value="HPBE_0001636901-mRNA-1"/>
    <property type="gene ID" value="HPBE_0001636901"/>
</dbReference>
<evidence type="ECO:0000256" key="2">
    <source>
        <dbReference type="ARBA" id="ARBA00005982"/>
    </source>
</evidence>
<name>A0A183G4D2_HELPZ</name>
<keyword evidence="11" id="KW-1185">Reference proteome</keyword>
<dbReference type="SUPFAM" id="SSF103473">
    <property type="entry name" value="MFS general substrate transporter"/>
    <property type="match status" value="1"/>
</dbReference>
<evidence type="ECO:0000256" key="5">
    <source>
        <dbReference type="ARBA" id="ARBA00022989"/>
    </source>
</evidence>